<organism evidence="2 3">
    <name type="scientific">Artemia franciscana</name>
    <name type="common">Brine shrimp</name>
    <name type="synonym">Artemia sanfranciscana</name>
    <dbReference type="NCBI Taxonomy" id="6661"/>
    <lineage>
        <taxon>Eukaryota</taxon>
        <taxon>Metazoa</taxon>
        <taxon>Ecdysozoa</taxon>
        <taxon>Arthropoda</taxon>
        <taxon>Crustacea</taxon>
        <taxon>Branchiopoda</taxon>
        <taxon>Anostraca</taxon>
        <taxon>Artemiidae</taxon>
        <taxon>Artemia</taxon>
    </lineage>
</organism>
<feature type="domain" description="PiggyBac transposable element-derived protein" evidence="1">
    <location>
        <begin position="214"/>
        <end position="320"/>
    </location>
</feature>
<reference evidence="2" key="1">
    <citation type="submission" date="2023-07" db="EMBL/GenBank/DDBJ databases">
        <title>Chromosome-level genome assembly of Artemia franciscana.</title>
        <authorList>
            <person name="Jo E."/>
        </authorList>
    </citation>
    <scope>NUCLEOTIDE SEQUENCE</scope>
    <source>
        <tissue evidence="2">Whole body</tissue>
    </source>
</reference>
<evidence type="ECO:0000313" key="2">
    <source>
        <dbReference type="EMBL" id="KAK2725632.1"/>
    </source>
</evidence>
<dbReference type="InterPro" id="IPR029526">
    <property type="entry name" value="PGBD"/>
</dbReference>
<dbReference type="Pfam" id="PF13843">
    <property type="entry name" value="DDE_Tnp_1_7"/>
    <property type="match status" value="2"/>
</dbReference>
<dbReference type="AlphaFoldDB" id="A0AA88IPV9"/>
<keyword evidence="3" id="KW-1185">Reference proteome</keyword>
<accession>A0AA88IPV9</accession>
<sequence>MDFEPYIEYQQIICAYTPSQTESMSPAEYVSMFFSDEMTDKILLETNRYAMTKDDKFIDVTKQEICSYLSITLYMGIIRLPSYKLYWEKELNYTLVSGKMSLDSFALIQRYLHFNDNSKCKPKTDPGHDHLFKVRPIVDMLQENLMITEPEERHIILSHSREDLLCGCISKTSCTSGGSKYLLELEVVGACITLKFTKAEELWKLGPLVLVEIVDLVVHLKEIGYDCIVTIRQNRLLGCKLMEEKEMKRFRMGNVDWRVEKSTEVCLVRWYDNKAVTLVSNYVAVEPKDTCRRWDFSEKKYVEIERPAIKEYNKYMGGVD</sequence>
<dbReference type="Proteomes" id="UP001187531">
    <property type="component" value="Unassembled WGS sequence"/>
</dbReference>
<feature type="domain" description="PiggyBac transposable element-derived protein" evidence="1">
    <location>
        <begin position="25"/>
        <end position="145"/>
    </location>
</feature>
<comment type="caution">
    <text evidence="2">The sequence shown here is derived from an EMBL/GenBank/DDBJ whole genome shotgun (WGS) entry which is preliminary data.</text>
</comment>
<evidence type="ECO:0000259" key="1">
    <source>
        <dbReference type="Pfam" id="PF13843"/>
    </source>
</evidence>
<protein>
    <recommendedName>
        <fullName evidence="1">PiggyBac transposable element-derived protein domain-containing protein</fullName>
    </recommendedName>
</protein>
<name>A0AA88IPV9_ARTSF</name>
<proteinExistence type="predicted"/>
<evidence type="ECO:0000313" key="3">
    <source>
        <dbReference type="Proteomes" id="UP001187531"/>
    </source>
</evidence>
<gene>
    <name evidence="2" type="ORF">QYM36_000211</name>
</gene>
<dbReference type="EMBL" id="JAVRJZ010000002">
    <property type="protein sequence ID" value="KAK2725632.1"/>
    <property type="molecule type" value="Genomic_DNA"/>
</dbReference>
<dbReference type="PANTHER" id="PTHR47272">
    <property type="entry name" value="DDE_TNP_1_7 DOMAIN-CONTAINING PROTEIN"/>
    <property type="match status" value="1"/>
</dbReference>